<protein>
    <submittedName>
        <fullName evidence="1">Uncharacterized protein</fullName>
    </submittedName>
</protein>
<evidence type="ECO:0000313" key="2">
    <source>
        <dbReference type="Proteomes" id="UP000612362"/>
    </source>
</evidence>
<organism evidence="1 2">
    <name type="scientific">Ktedonospora formicarum</name>
    <dbReference type="NCBI Taxonomy" id="2778364"/>
    <lineage>
        <taxon>Bacteria</taxon>
        <taxon>Bacillati</taxon>
        <taxon>Chloroflexota</taxon>
        <taxon>Ktedonobacteria</taxon>
        <taxon>Ktedonobacterales</taxon>
        <taxon>Ktedonobacteraceae</taxon>
        <taxon>Ktedonospora</taxon>
    </lineage>
</organism>
<evidence type="ECO:0000313" key="1">
    <source>
        <dbReference type="EMBL" id="GHO49266.1"/>
    </source>
</evidence>
<dbReference type="AlphaFoldDB" id="A0A8J3I600"/>
<reference evidence="1" key="1">
    <citation type="submission" date="2020-10" db="EMBL/GenBank/DDBJ databases">
        <title>Taxonomic study of unclassified bacteria belonging to the class Ktedonobacteria.</title>
        <authorList>
            <person name="Yabe S."/>
            <person name="Wang C.M."/>
            <person name="Zheng Y."/>
            <person name="Sakai Y."/>
            <person name="Cavaletti L."/>
            <person name="Monciardini P."/>
            <person name="Donadio S."/>
        </authorList>
    </citation>
    <scope>NUCLEOTIDE SEQUENCE</scope>
    <source>
        <strain evidence="1">SOSP1-1</strain>
    </source>
</reference>
<proteinExistence type="predicted"/>
<keyword evidence="2" id="KW-1185">Reference proteome</keyword>
<name>A0A8J3I600_9CHLR</name>
<dbReference type="EMBL" id="BNJF01000005">
    <property type="protein sequence ID" value="GHO49266.1"/>
    <property type="molecule type" value="Genomic_DNA"/>
</dbReference>
<accession>A0A8J3I600</accession>
<gene>
    <name evidence="1" type="ORF">KSX_74290</name>
</gene>
<comment type="caution">
    <text evidence="1">The sequence shown here is derived from an EMBL/GenBank/DDBJ whole genome shotgun (WGS) entry which is preliminary data.</text>
</comment>
<dbReference type="Proteomes" id="UP000612362">
    <property type="component" value="Unassembled WGS sequence"/>
</dbReference>
<sequence>MSEPKTYTGEAKTDEASVKLASALDDLVKRAMDAALIEVASDDEQPNVPKRIMPSARATQKQFNGTFVVRLSMGSGSLKVSRRTSQPERVQARITYSEPLNPGNAVANDLLTKARGHAEAMRKMILGQQAADLAKSKVQDKPVEVPGEQPVRVIVELTTKN</sequence>